<accession>A0A7J0GH93</accession>
<dbReference type="InterPro" id="IPR045122">
    <property type="entry name" value="Csc1-like"/>
</dbReference>
<evidence type="ECO:0000259" key="5">
    <source>
        <dbReference type="Pfam" id="PF02714"/>
    </source>
</evidence>
<evidence type="ECO:0000256" key="3">
    <source>
        <dbReference type="ARBA" id="ARBA00023303"/>
    </source>
</evidence>
<gene>
    <name evidence="7" type="ORF">Acr_21g0007210</name>
</gene>
<feature type="domain" description="CSC1/OSCA1-like cytosolic" evidence="6">
    <location>
        <begin position="30"/>
        <end position="113"/>
    </location>
</feature>
<dbReference type="GO" id="GO:0005886">
    <property type="term" value="C:plasma membrane"/>
    <property type="evidence" value="ECO:0007669"/>
    <property type="project" value="TreeGrafter"/>
</dbReference>
<protein>
    <submittedName>
        <fullName evidence="7">GDSL-like lipase/acylhydrolase superfamily protein</fullName>
    </submittedName>
</protein>
<feature type="transmembrane region" description="Helical" evidence="4">
    <location>
        <begin position="255"/>
        <end position="287"/>
    </location>
</feature>
<evidence type="ECO:0000313" key="8">
    <source>
        <dbReference type="Proteomes" id="UP000585474"/>
    </source>
</evidence>
<dbReference type="OrthoDB" id="1689567at2759"/>
<sequence length="331" mass="37634">MLKVVCLQSDAAKMYEMIKCTSTEQNFGSRLIRCGLCGGTTHSFKVLASEPESVQRQNDFTESDLKEKECGAALVFFRTRYAAVIASQGLQSSNPMLWVTDLAPEPRDVYWKNLSIPYRQLWIRRITTLSGLYWFDDFVCYSCGFCPKSPSPRGNTEKISISERGFKEQGYCPCGNRVSSQCYTDVISVCCSPCNDAATFFMTYVLTSGWASLSSEIMQPYMLLCNFFNKFILRNNDDPSNGTLSFPYHTEIPRVLLFGFLGFTYSLLAPLILPFLLVYFFLANLVYRNQVLIDMDRNDEQCGRMEEIYKQLQSVYCQFASTSNAVCNTVP</sequence>
<evidence type="ECO:0000259" key="6">
    <source>
        <dbReference type="Pfam" id="PF14703"/>
    </source>
</evidence>
<dbReference type="PANTHER" id="PTHR13018">
    <property type="entry name" value="PROBABLE MEMBRANE PROTEIN DUF221-RELATED"/>
    <property type="match status" value="1"/>
</dbReference>
<evidence type="ECO:0000256" key="2">
    <source>
        <dbReference type="ARBA" id="ARBA00023065"/>
    </source>
</evidence>
<keyword evidence="4" id="KW-1133">Transmembrane helix</keyword>
<dbReference type="InterPro" id="IPR027815">
    <property type="entry name" value="CSC1/OSCA1-like_cyt"/>
</dbReference>
<dbReference type="Pfam" id="PF14703">
    <property type="entry name" value="PHM7_cyt"/>
    <property type="match status" value="1"/>
</dbReference>
<keyword evidence="7" id="KW-0378">Hydrolase</keyword>
<evidence type="ECO:0000256" key="1">
    <source>
        <dbReference type="ARBA" id="ARBA00022837"/>
    </source>
</evidence>
<feature type="domain" description="CSC1/OSCA1-like 7TM region" evidence="5">
    <location>
        <begin position="184"/>
        <end position="305"/>
    </location>
</feature>
<name>A0A7J0GH93_9ERIC</name>
<dbReference type="GO" id="GO:0005227">
    <property type="term" value="F:calcium-activated cation channel activity"/>
    <property type="evidence" value="ECO:0007669"/>
    <property type="project" value="InterPro"/>
</dbReference>
<dbReference type="Proteomes" id="UP000585474">
    <property type="component" value="Unassembled WGS sequence"/>
</dbReference>
<dbReference type="InterPro" id="IPR003864">
    <property type="entry name" value="CSC1/OSCA1-like_7TM"/>
</dbReference>
<keyword evidence="2" id="KW-0406">Ion transport</keyword>
<dbReference type="GO" id="GO:0016787">
    <property type="term" value="F:hydrolase activity"/>
    <property type="evidence" value="ECO:0007669"/>
    <property type="project" value="UniProtKB-KW"/>
</dbReference>
<dbReference type="AlphaFoldDB" id="A0A7J0GH93"/>
<proteinExistence type="predicted"/>
<organism evidence="7 8">
    <name type="scientific">Actinidia rufa</name>
    <dbReference type="NCBI Taxonomy" id="165716"/>
    <lineage>
        <taxon>Eukaryota</taxon>
        <taxon>Viridiplantae</taxon>
        <taxon>Streptophyta</taxon>
        <taxon>Embryophyta</taxon>
        <taxon>Tracheophyta</taxon>
        <taxon>Spermatophyta</taxon>
        <taxon>Magnoliopsida</taxon>
        <taxon>eudicotyledons</taxon>
        <taxon>Gunneridae</taxon>
        <taxon>Pentapetalae</taxon>
        <taxon>asterids</taxon>
        <taxon>Ericales</taxon>
        <taxon>Actinidiaceae</taxon>
        <taxon>Actinidia</taxon>
    </lineage>
</organism>
<dbReference type="EMBL" id="BJWL01000021">
    <property type="protein sequence ID" value="GFZ10122.1"/>
    <property type="molecule type" value="Genomic_DNA"/>
</dbReference>
<dbReference type="PANTHER" id="PTHR13018:SF117">
    <property type="entry name" value="CSC1-LIKE PROTEIN RXW8"/>
    <property type="match status" value="1"/>
</dbReference>
<comment type="caution">
    <text evidence="7">The sequence shown here is derived from an EMBL/GenBank/DDBJ whole genome shotgun (WGS) entry which is preliminary data.</text>
</comment>
<evidence type="ECO:0000313" key="7">
    <source>
        <dbReference type="EMBL" id="GFZ10122.1"/>
    </source>
</evidence>
<reference evidence="7 8" key="1">
    <citation type="submission" date="2019-07" db="EMBL/GenBank/DDBJ databases">
        <title>De Novo Assembly of kiwifruit Actinidia rufa.</title>
        <authorList>
            <person name="Sugita-Konishi S."/>
            <person name="Sato K."/>
            <person name="Mori E."/>
            <person name="Abe Y."/>
            <person name="Kisaki G."/>
            <person name="Hamano K."/>
            <person name="Suezawa K."/>
            <person name="Otani M."/>
            <person name="Fukuda T."/>
            <person name="Manabe T."/>
            <person name="Gomi K."/>
            <person name="Tabuchi M."/>
            <person name="Akimitsu K."/>
            <person name="Kataoka I."/>
        </authorList>
    </citation>
    <scope>NUCLEOTIDE SEQUENCE [LARGE SCALE GENOMIC DNA]</scope>
    <source>
        <strain evidence="8">cv. Fuchu</strain>
    </source>
</reference>
<keyword evidence="1" id="KW-0106">Calcium</keyword>
<dbReference type="Pfam" id="PF02714">
    <property type="entry name" value="RSN1_7TM"/>
    <property type="match status" value="1"/>
</dbReference>
<keyword evidence="4" id="KW-0812">Transmembrane</keyword>
<evidence type="ECO:0000256" key="4">
    <source>
        <dbReference type="SAM" id="Phobius"/>
    </source>
</evidence>
<keyword evidence="4" id="KW-0472">Membrane</keyword>
<keyword evidence="8" id="KW-1185">Reference proteome</keyword>
<keyword evidence="2" id="KW-0813">Transport</keyword>
<keyword evidence="3" id="KW-0407">Ion channel</keyword>